<protein>
    <submittedName>
        <fullName evidence="2">Uncharacterized protein</fullName>
    </submittedName>
</protein>
<evidence type="ECO:0000256" key="1">
    <source>
        <dbReference type="SAM" id="Phobius"/>
    </source>
</evidence>
<dbReference type="EMBL" id="GIKN01007510">
    <property type="protein sequence ID" value="NIE49783.1"/>
    <property type="molecule type" value="Transcribed_RNA"/>
</dbReference>
<organism evidence="2">
    <name type="scientific">Rhipicephalus microplus</name>
    <name type="common">Cattle tick</name>
    <name type="synonym">Boophilus microplus</name>
    <dbReference type="NCBI Taxonomy" id="6941"/>
    <lineage>
        <taxon>Eukaryota</taxon>
        <taxon>Metazoa</taxon>
        <taxon>Ecdysozoa</taxon>
        <taxon>Arthropoda</taxon>
        <taxon>Chelicerata</taxon>
        <taxon>Arachnida</taxon>
        <taxon>Acari</taxon>
        <taxon>Parasitiformes</taxon>
        <taxon>Ixodida</taxon>
        <taxon>Ixodoidea</taxon>
        <taxon>Ixodidae</taxon>
        <taxon>Rhipicephalinae</taxon>
        <taxon>Rhipicephalus</taxon>
        <taxon>Boophilus</taxon>
    </lineage>
</organism>
<feature type="transmembrane region" description="Helical" evidence="1">
    <location>
        <begin position="6"/>
        <end position="25"/>
    </location>
</feature>
<keyword evidence="1" id="KW-0812">Transmembrane</keyword>
<evidence type="ECO:0000313" key="2">
    <source>
        <dbReference type="EMBL" id="NIE49783.1"/>
    </source>
</evidence>
<sequence>MYFFCLHTHASCFSVACIYILPFLINSLVARKRLSSLHVCFSCALTDSYTMHIQLAQLSILLRHLVMLCATSHRQFCNCLMFRREKLIMKTQLVCNCVASTHSHQK</sequence>
<accession>A0A6G5AHN5</accession>
<keyword evidence="1" id="KW-1133">Transmembrane helix</keyword>
<dbReference type="AlphaFoldDB" id="A0A6G5AHN5"/>
<proteinExistence type="predicted"/>
<reference evidence="2" key="1">
    <citation type="submission" date="2020-03" db="EMBL/GenBank/DDBJ databases">
        <title>A transcriptome and proteome of the tick Rhipicephalus microplus shaped by the genetic composition of its hosts and developmental stage.</title>
        <authorList>
            <person name="Garcia G.R."/>
            <person name="Ribeiro J.M.C."/>
            <person name="Maruyama S.R."/>
            <person name="Gardinasse L.G."/>
            <person name="Nelson K."/>
            <person name="Ferreira B.R."/>
            <person name="Andrade T.G."/>
            <person name="Santos I.K.F.M."/>
        </authorList>
    </citation>
    <scope>NUCLEOTIDE SEQUENCE</scope>
    <source>
        <strain evidence="2">NSGR</strain>
        <tissue evidence="2">Salivary glands</tissue>
    </source>
</reference>
<name>A0A6G5AHN5_RHIMP</name>
<keyword evidence="1" id="KW-0472">Membrane</keyword>